<organism evidence="2 3">
    <name type="scientific">Actinokineospora auranticolor</name>
    <dbReference type="NCBI Taxonomy" id="155976"/>
    <lineage>
        <taxon>Bacteria</taxon>
        <taxon>Bacillati</taxon>
        <taxon>Actinomycetota</taxon>
        <taxon>Actinomycetes</taxon>
        <taxon>Pseudonocardiales</taxon>
        <taxon>Pseudonocardiaceae</taxon>
        <taxon>Actinokineospora</taxon>
    </lineage>
</organism>
<comment type="caution">
    <text evidence="2">The sequence shown here is derived from an EMBL/GenBank/DDBJ whole genome shotgun (WGS) entry which is preliminary data.</text>
</comment>
<evidence type="ECO:0000313" key="2">
    <source>
        <dbReference type="EMBL" id="PPK63121.1"/>
    </source>
</evidence>
<feature type="signal peptide" evidence="1">
    <location>
        <begin position="1"/>
        <end position="30"/>
    </location>
</feature>
<dbReference type="Proteomes" id="UP000239203">
    <property type="component" value="Unassembled WGS sequence"/>
</dbReference>
<dbReference type="OrthoDB" id="3707247at2"/>
<dbReference type="AlphaFoldDB" id="A0A2S6GDC4"/>
<dbReference type="EMBL" id="PTIX01000032">
    <property type="protein sequence ID" value="PPK63121.1"/>
    <property type="molecule type" value="Genomic_DNA"/>
</dbReference>
<evidence type="ECO:0000256" key="1">
    <source>
        <dbReference type="SAM" id="SignalP"/>
    </source>
</evidence>
<protein>
    <recommendedName>
        <fullName evidence="4">Ribosomally synthesized peptide with SipW-like signal peptide</fullName>
    </recommendedName>
</protein>
<proteinExistence type="predicted"/>
<feature type="chain" id="PRO_5039253517" description="Ribosomally synthesized peptide with SipW-like signal peptide" evidence="1">
    <location>
        <begin position="31"/>
        <end position="176"/>
    </location>
</feature>
<keyword evidence="3" id="KW-1185">Reference proteome</keyword>
<gene>
    <name evidence="2" type="ORF">CLV40_13254</name>
</gene>
<reference evidence="2 3" key="1">
    <citation type="submission" date="2018-02" db="EMBL/GenBank/DDBJ databases">
        <title>Genomic Encyclopedia of Archaeal and Bacterial Type Strains, Phase II (KMG-II): from individual species to whole genera.</title>
        <authorList>
            <person name="Goeker M."/>
        </authorList>
    </citation>
    <scope>NUCLEOTIDE SEQUENCE [LARGE SCALE GENOMIC DNA]</scope>
    <source>
        <strain evidence="2 3">YU 961-1</strain>
    </source>
</reference>
<accession>A0A2S6GDC4</accession>
<keyword evidence="1" id="KW-0732">Signal</keyword>
<sequence>MRTTAVRRLRRATVLAAAVASLSSAVVVPAAASAVPNLAVTYEVTASAVGKARNLVFVITNPYNVAASWKFNLPLPTGLDFAGVFTFSENCMSANAADEPPLFIPPRSGVDVPTVYVEGSSYVGEAICVVSVPVTAVAEGTYSTCSANVQGLTNLTANFLCQTIRFEAQHPHFAAE</sequence>
<name>A0A2S6GDC4_9PSEU</name>
<evidence type="ECO:0008006" key="4">
    <source>
        <dbReference type="Google" id="ProtNLM"/>
    </source>
</evidence>
<evidence type="ECO:0000313" key="3">
    <source>
        <dbReference type="Proteomes" id="UP000239203"/>
    </source>
</evidence>
<dbReference type="RefSeq" id="WP_104483057.1">
    <property type="nucleotide sequence ID" value="NZ_CP154825.1"/>
</dbReference>